<gene>
    <name evidence="1" type="ORF">SMD44_05111</name>
</gene>
<sequence length="59" mass="6393">MFAEFEAYVTGREAARWQFELGAQLAGAAAQAAVAMPEADRAWFLARVQEITGEAQCGE</sequence>
<evidence type="ECO:0000313" key="2">
    <source>
        <dbReference type="Proteomes" id="UP000195880"/>
    </source>
</evidence>
<dbReference type="KEGG" id="salf:SMD44_05111"/>
<dbReference type="AlphaFoldDB" id="A0A1Z1WGR7"/>
<organism evidence="1 2">
    <name type="scientific">Streptomyces alboflavus</name>
    <dbReference type="NCBI Taxonomy" id="67267"/>
    <lineage>
        <taxon>Bacteria</taxon>
        <taxon>Bacillati</taxon>
        <taxon>Actinomycetota</taxon>
        <taxon>Actinomycetes</taxon>
        <taxon>Kitasatosporales</taxon>
        <taxon>Streptomycetaceae</taxon>
        <taxon>Streptomyces</taxon>
    </lineage>
</organism>
<dbReference type="Proteomes" id="UP000195880">
    <property type="component" value="Chromosome"/>
</dbReference>
<proteinExistence type="predicted"/>
<keyword evidence="2" id="KW-1185">Reference proteome</keyword>
<name>A0A1Z1WGR7_9ACTN</name>
<dbReference type="EMBL" id="CP021748">
    <property type="protein sequence ID" value="ARX85647.1"/>
    <property type="molecule type" value="Genomic_DNA"/>
</dbReference>
<evidence type="ECO:0000313" key="1">
    <source>
        <dbReference type="EMBL" id="ARX85647.1"/>
    </source>
</evidence>
<reference evidence="1 2" key="1">
    <citation type="submission" date="2017-05" db="EMBL/GenBank/DDBJ databases">
        <title>Streptomyces alboflavus Genome sequencing and assembly.</title>
        <authorList>
            <person name="Wang Y."/>
            <person name="Du B."/>
            <person name="Ding Y."/>
            <person name="Liu H."/>
            <person name="Hou Q."/>
            <person name="Liu K."/>
            <person name="Wang C."/>
            <person name="Yao L."/>
        </authorList>
    </citation>
    <scope>NUCLEOTIDE SEQUENCE [LARGE SCALE GENOMIC DNA]</scope>
    <source>
        <strain evidence="1 2">MDJK44</strain>
    </source>
</reference>
<protein>
    <submittedName>
        <fullName evidence="1">Uncharacterized protein</fullName>
    </submittedName>
</protein>
<accession>A0A1Z1WGR7</accession>